<dbReference type="InterPro" id="IPR014748">
    <property type="entry name" value="Enoyl-CoA_hydra_C"/>
</dbReference>
<evidence type="ECO:0000256" key="2">
    <source>
        <dbReference type="RuleBase" id="RU003707"/>
    </source>
</evidence>
<proteinExistence type="inferred from homology"/>
<dbReference type="EMBL" id="JAPQER010000001">
    <property type="protein sequence ID" value="MCY6482980.1"/>
    <property type="molecule type" value="Genomic_DNA"/>
</dbReference>
<dbReference type="SUPFAM" id="SSF52096">
    <property type="entry name" value="ClpP/crotonase"/>
    <property type="match status" value="1"/>
</dbReference>
<dbReference type="InterPro" id="IPR018376">
    <property type="entry name" value="Enoyl-CoA_hyd/isom_CS"/>
</dbReference>
<accession>A0ABT4CYF2</accession>
<evidence type="ECO:0000313" key="3">
    <source>
        <dbReference type="EMBL" id="MCY6482980.1"/>
    </source>
</evidence>
<dbReference type="RefSeq" id="WP_268039247.1">
    <property type="nucleotide sequence ID" value="NZ_JAPQER010000001.1"/>
</dbReference>
<dbReference type="InterPro" id="IPR029045">
    <property type="entry name" value="ClpP/crotonase-like_dom_sf"/>
</dbReference>
<organism evidence="3 4">
    <name type="scientific">Clostridium aestuarii</name>
    <dbReference type="NCBI Taxonomy" id="338193"/>
    <lineage>
        <taxon>Bacteria</taxon>
        <taxon>Bacillati</taxon>
        <taxon>Bacillota</taxon>
        <taxon>Clostridia</taxon>
        <taxon>Eubacteriales</taxon>
        <taxon>Clostridiaceae</taxon>
        <taxon>Clostridium</taxon>
    </lineage>
</organism>
<evidence type="ECO:0000256" key="1">
    <source>
        <dbReference type="ARBA" id="ARBA00005254"/>
    </source>
</evidence>
<dbReference type="Gene3D" id="1.10.12.10">
    <property type="entry name" value="Lyase 2-enoyl-coa Hydratase, Chain A, domain 2"/>
    <property type="match status" value="1"/>
</dbReference>
<sequence>MSYKKILSTYNDGIARITLNSPNNLNSMDYSLLSELSEELDQCEKNANVKVIVLNGAGKGFSGGGDIAAMYKSIEEGQGFSQLIEKAAEVALKIKKLPKPVIASVHGPVAGAGFNVAIACDICIAAENALFLQAFVKIGLIPDCGGVYLLTRAVGAAKASELALTGKKISAREALDMGIVSEVYKKEELEEKTNKFALKMAKGPAVSYKNIKELIYKSQFSDFEEYLKEEVRAQVECSKTEDFKEGLKAFLEKRQPKYIGK</sequence>
<comment type="caution">
    <text evidence="3">The sequence shown here is derived from an EMBL/GenBank/DDBJ whole genome shotgun (WGS) entry which is preliminary data.</text>
</comment>
<dbReference type="InterPro" id="IPR001753">
    <property type="entry name" value="Enoyl-CoA_hydra/iso"/>
</dbReference>
<dbReference type="PANTHER" id="PTHR43459">
    <property type="entry name" value="ENOYL-COA HYDRATASE"/>
    <property type="match status" value="1"/>
</dbReference>
<dbReference type="PANTHER" id="PTHR43459:SF1">
    <property type="entry name" value="EG:BACN32G11.4 PROTEIN"/>
    <property type="match status" value="1"/>
</dbReference>
<dbReference type="CDD" id="cd06558">
    <property type="entry name" value="crotonase-like"/>
    <property type="match status" value="1"/>
</dbReference>
<comment type="similarity">
    <text evidence="1 2">Belongs to the enoyl-CoA hydratase/isomerase family.</text>
</comment>
<name>A0ABT4CYF2_9CLOT</name>
<reference evidence="3" key="1">
    <citation type="submission" date="2022-12" db="EMBL/GenBank/DDBJ databases">
        <authorList>
            <person name="Wang J."/>
        </authorList>
    </citation>
    <scope>NUCLEOTIDE SEQUENCE</scope>
    <source>
        <strain evidence="3">HY-45-18</strain>
    </source>
</reference>
<dbReference type="Proteomes" id="UP001078443">
    <property type="component" value="Unassembled WGS sequence"/>
</dbReference>
<protein>
    <submittedName>
        <fullName evidence="3">Enoyl-CoA hydratase-related protein</fullName>
    </submittedName>
</protein>
<gene>
    <name evidence="3" type="ORF">OW763_01240</name>
</gene>
<keyword evidence="4" id="KW-1185">Reference proteome</keyword>
<dbReference type="Gene3D" id="3.90.226.10">
    <property type="entry name" value="2-enoyl-CoA Hydratase, Chain A, domain 1"/>
    <property type="match status" value="1"/>
</dbReference>
<dbReference type="Pfam" id="PF00378">
    <property type="entry name" value="ECH_1"/>
    <property type="match status" value="1"/>
</dbReference>
<evidence type="ECO:0000313" key="4">
    <source>
        <dbReference type="Proteomes" id="UP001078443"/>
    </source>
</evidence>
<dbReference type="PROSITE" id="PS00166">
    <property type="entry name" value="ENOYL_COA_HYDRATASE"/>
    <property type="match status" value="1"/>
</dbReference>